<organism evidence="5">
    <name type="scientific">metagenome</name>
    <dbReference type="NCBI Taxonomy" id="256318"/>
    <lineage>
        <taxon>unclassified sequences</taxon>
        <taxon>metagenomes</taxon>
    </lineage>
</organism>
<dbReference type="InterPro" id="IPR009056">
    <property type="entry name" value="Cyt_c-like_dom"/>
</dbReference>
<dbReference type="GO" id="GO:0046872">
    <property type="term" value="F:metal ion binding"/>
    <property type="evidence" value="ECO:0007669"/>
    <property type="project" value="UniProtKB-KW"/>
</dbReference>
<feature type="domain" description="Cytochrome c" evidence="4">
    <location>
        <begin position="46"/>
        <end position="139"/>
    </location>
</feature>
<evidence type="ECO:0000256" key="3">
    <source>
        <dbReference type="ARBA" id="ARBA00023004"/>
    </source>
</evidence>
<gene>
    <name evidence="5" type="primary">shp</name>
    <name evidence="5" type="ORF">DF3PB_3500004</name>
</gene>
<evidence type="ECO:0000259" key="4">
    <source>
        <dbReference type="PROSITE" id="PS51007"/>
    </source>
</evidence>
<dbReference type="AlphaFoldDB" id="A0A380TFZ7"/>
<dbReference type="EMBL" id="UIDG01000280">
    <property type="protein sequence ID" value="SUS06947.1"/>
    <property type="molecule type" value="Genomic_DNA"/>
</dbReference>
<dbReference type="GO" id="GO:0009055">
    <property type="term" value="F:electron transfer activity"/>
    <property type="evidence" value="ECO:0007669"/>
    <property type="project" value="InterPro"/>
</dbReference>
<evidence type="ECO:0000256" key="2">
    <source>
        <dbReference type="ARBA" id="ARBA00022723"/>
    </source>
</evidence>
<evidence type="ECO:0000313" key="5">
    <source>
        <dbReference type="EMBL" id="SUS06947.1"/>
    </source>
</evidence>
<reference evidence="5" key="1">
    <citation type="submission" date="2018-07" db="EMBL/GenBank/DDBJ databases">
        <authorList>
            <person name="Quirk P.G."/>
            <person name="Krulwich T.A."/>
        </authorList>
    </citation>
    <scope>NUCLEOTIDE SEQUENCE</scope>
</reference>
<keyword evidence="3" id="KW-0408">Iron</keyword>
<protein>
    <submittedName>
        <fullName evidence="5">Cytochrome c-type protein SHP</fullName>
    </submittedName>
</protein>
<name>A0A380TFZ7_9ZZZZ</name>
<evidence type="ECO:0000256" key="1">
    <source>
        <dbReference type="ARBA" id="ARBA00022617"/>
    </source>
</evidence>
<proteinExistence type="predicted"/>
<dbReference type="Pfam" id="PF09086">
    <property type="entry name" value="DUF1924"/>
    <property type="match status" value="1"/>
</dbReference>
<keyword evidence="1" id="KW-0349">Heme</keyword>
<dbReference type="SUPFAM" id="SSF46626">
    <property type="entry name" value="Cytochrome c"/>
    <property type="match status" value="1"/>
</dbReference>
<dbReference type="PROSITE" id="PS51007">
    <property type="entry name" value="CYTC"/>
    <property type="match status" value="1"/>
</dbReference>
<sequence length="139" mass="14634">MNRPVLLATALIAVGMAAVAAEPARNAIVAAYSQLATSENPAFSGFSAARGERLYLGPHTGGNAETPACATCHTADPRAPGRHVKTGRAIEPMAVSVNPRRFTDAADVEKRFARDCPNVLGRPCTAAEKGDFITFLINR</sequence>
<accession>A0A380TFZ7</accession>
<dbReference type="InterPro" id="IPR015170">
    <property type="entry name" value="DUF1924_SHP"/>
</dbReference>
<dbReference type="GO" id="GO:0020037">
    <property type="term" value="F:heme binding"/>
    <property type="evidence" value="ECO:0007669"/>
    <property type="project" value="InterPro"/>
</dbReference>
<dbReference type="InterPro" id="IPR036909">
    <property type="entry name" value="Cyt_c-like_dom_sf"/>
</dbReference>
<keyword evidence="2" id="KW-0479">Metal-binding</keyword>
<dbReference type="Gene3D" id="1.10.760.10">
    <property type="entry name" value="Cytochrome c-like domain"/>
    <property type="match status" value="1"/>
</dbReference>